<dbReference type="Proteomes" id="UP000494115">
    <property type="component" value="Unassembled WGS sequence"/>
</dbReference>
<dbReference type="RefSeq" id="WP_175103814.1">
    <property type="nucleotide sequence ID" value="NZ_CADIKM010000004.1"/>
</dbReference>
<protein>
    <submittedName>
        <fullName evidence="1">Uncharacterized protein</fullName>
    </submittedName>
</protein>
<dbReference type="EMBL" id="CADIKM010000004">
    <property type="protein sequence ID" value="CAB3781633.1"/>
    <property type="molecule type" value="Genomic_DNA"/>
</dbReference>
<evidence type="ECO:0000313" key="1">
    <source>
        <dbReference type="EMBL" id="CAB3781633.1"/>
    </source>
</evidence>
<keyword evidence="2" id="KW-1185">Reference proteome</keyword>
<reference evidence="1 2" key="1">
    <citation type="submission" date="2020-04" db="EMBL/GenBank/DDBJ databases">
        <authorList>
            <person name="De Canck E."/>
        </authorList>
    </citation>
    <scope>NUCLEOTIDE SEQUENCE [LARGE SCALE GENOMIC DNA]</scope>
    <source>
        <strain evidence="1 2">LMG 28138</strain>
    </source>
</reference>
<sequence length="53" mass="6431">MSIFAYRRHLRFLSHQQRRVWWDQRKRLTPRVKIGGAYVPPNVSRAFTYVKVG</sequence>
<gene>
    <name evidence="1" type="ORF">LMG28138_01265</name>
</gene>
<dbReference type="AlphaFoldDB" id="A0A6S7B6P6"/>
<accession>A0A6S7B6P6</accession>
<organism evidence="1 2">
    <name type="scientific">Pararobbsia alpina</name>
    <dbReference type="NCBI Taxonomy" id="621374"/>
    <lineage>
        <taxon>Bacteria</taxon>
        <taxon>Pseudomonadati</taxon>
        <taxon>Pseudomonadota</taxon>
        <taxon>Betaproteobacteria</taxon>
        <taxon>Burkholderiales</taxon>
        <taxon>Burkholderiaceae</taxon>
        <taxon>Pararobbsia</taxon>
    </lineage>
</organism>
<proteinExistence type="predicted"/>
<evidence type="ECO:0000313" key="2">
    <source>
        <dbReference type="Proteomes" id="UP000494115"/>
    </source>
</evidence>
<name>A0A6S7B6P6_9BURK</name>